<evidence type="ECO:0000313" key="2">
    <source>
        <dbReference type="Proteomes" id="UP000555407"/>
    </source>
</evidence>
<organism evidence="1 2">
    <name type="scientific">Kribbella shirazensis</name>
    <dbReference type="NCBI Taxonomy" id="1105143"/>
    <lineage>
        <taxon>Bacteria</taxon>
        <taxon>Bacillati</taxon>
        <taxon>Actinomycetota</taxon>
        <taxon>Actinomycetes</taxon>
        <taxon>Propionibacteriales</taxon>
        <taxon>Kribbellaceae</taxon>
        <taxon>Kribbella</taxon>
    </lineage>
</organism>
<reference evidence="1 2" key="1">
    <citation type="submission" date="2020-03" db="EMBL/GenBank/DDBJ databases">
        <title>Sequencing the genomes of 1000 actinobacteria strains.</title>
        <authorList>
            <person name="Klenk H.-P."/>
        </authorList>
    </citation>
    <scope>NUCLEOTIDE SEQUENCE [LARGE SCALE GENOMIC DNA]</scope>
    <source>
        <strain evidence="1 2">DSM 45490</strain>
    </source>
</reference>
<keyword evidence="2" id="KW-1185">Reference proteome</keyword>
<evidence type="ECO:0000313" key="1">
    <source>
        <dbReference type="EMBL" id="NIK54630.1"/>
    </source>
</evidence>
<proteinExistence type="predicted"/>
<dbReference type="Proteomes" id="UP000555407">
    <property type="component" value="Unassembled WGS sequence"/>
</dbReference>
<dbReference type="AlphaFoldDB" id="A0A7X5V4V6"/>
<sequence>MIDPDERSLVADLAAVKFTAGGDRGWWRLVGRDAISVVFEVRAATGRTIGLRADFSGYPSQPPTAQLWDLESGTLLPITDWPSGGRASEVFNPNWARGNNWAFYFPFDRRALVGHGPWAQQHPGHVWTATHDVSDYLTLVRDVLRSATSPALAA</sequence>
<dbReference type="Pfam" id="PF24702">
    <property type="entry name" value="DUF7665"/>
    <property type="match status" value="1"/>
</dbReference>
<dbReference type="EMBL" id="JAASRO010000001">
    <property type="protein sequence ID" value="NIK54630.1"/>
    <property type="molecule type" value="Genomic_DNA"/>
</dbReference>
<accession>A0A7X5V4V6</accession>
<dbReference type="InterPro" id="IPR056082">
    <property type="entry name" value="BilB-like"/>
</dbReference>
<protein>
    <submittedName>
        <fullName evidence="1">Uncharacterized protein</fullName>
    </submittedName>
</protein>
<comment type="caution">
    <text evidence="1">The sequence shown here is derived from an EMBL/GenBank/DDBJ whole genome shotgun (WGS) entry which is preliminary data.</text>
</comment>
<gene>
    <name evidence="1" type="ORF">BJY22_000347</name>
</gene>
<name>A0A7X5V4V6_9ACTN</name>
<dbReference type="RefSeq" id="WP_167203421.1">
    <property type="nucleotide sequence ID" value="NZ_JAASRO010000001.1"/>
</dbReference>